<gene>
    <name evidence="1" type="ORF">PENTCL1PPCAC_20812</name>
</gene>
<organism evidence="1 2">
    <name type="scientific">Pristionchus entomophagus</name>
    <dbReference type="NCBI Taxonomy" id="358040"/>
    <lineage>
        <taxon>Eukaryota</taxon>
        <taxon>Metazoa</taxon>
        <taxon>Ecdysozoa</taxon>
        <taxon>Nematoda</taxon>
        <taxon>Chromadorea</taxon>
        <taxon>Rhabditida</taxon>
        <taxon>Rhabditina</taxon>
        <taxon>Diplogasteromorpha</taxon>
        <taxon>Diplogasteroidea</taxon>
        <taxon>Neodiplogasteridae</taxon>
        <taxon>Pristionchus</taxon>
    </lineage>
</organism>
<evidence type="ECO:0000313" key="1">
    <source>
        <dbReference type="EMBL" id="GMS98637.1"/>
    </source>
</evidence>
<accession>A0AAV5TW96</accession>
<dbReference type="Proteomes" id="UP001432027">
    <property type="component" value="Unassembled WGS sequence"/>
</dbReference>
<dbReference type="AlphaFoldDB" id="A0AAV5TW96"/>
<sequence>TLYHYIQCQLQFIRLVSFSETLVNGSTVSYRIPATYSNSSFFIIFNCSSTSSSFLPIRRWPAPSLLQVLGEGDIHVEGDAGNKRNEEGLLSCDLGGLEL</sequence>
<keyword evidence="2" id="KW-1185">Reference proteome</keyword>
<proteinExistence type="predicted"/>
<protein>
    <submittedName>
        <fullName evidence="1">Uncharacterized protein</fullName>
    </submittedName>
</protein>
<name>A0AAV5TW96_9BILA</name>
<reference evidence="1" key="1">
    <citation type="submission" date="2023-10" db="EMBL/GenBank/DDBJ databases">
        <title>Genome assembly of Pristionchus species.</title>
        <authorList>
            <person name="Yoshida K."/>
            <person name="Sommer R.J."/>
        </authorList>
    </citation>
    <scope>NUCLEOTIDE SEQUENCE</scope>
    <source>
        <strain evidence="1">RS0144</strain>
    </source>
</reference>
<evidence type="ECO:0000313" key="2">
    <source>
        <dbReference type="Proteomes" id="UP001432027"/>
    </source>
</evidence>
<feature type="non-terminal residue" evidence="1">
    <location>
        <position position="99"/>
    </location>
</feature>
<dbReference type="EMBL" id="BTSX01000005">
    <property type="protein sequence ID" value="GMS98637.1"/>
    <property type="molecule type" value="Genomic_DNA"/>
</dbReference>
<feature type="non-terminal residue" evidence="1">
    <location>
        <position position="1"/>
    </location>
</feature>
<comment type="caution">
    <text evidence="1">The sequence shown here is derived from an EMBL/GenBank/DDBJ whole genome shotgun (WGS) entry which is preliminary data.</text>
</comment>